<dbReference type="AlphaFoldDB" id="A0A7J9G4E3"/>
<gene>
    <name evidence="2" type="ORF">Gohar_016953</name>
</gene>
<feature type="non-terminal residue" evidence="2">
    <location>
        <position position="32"/>
    </location>
</feature>
<feature type="region of interest" description="Disordered" evidence="1">
    <location>
        <begin position="1"/>
        <end position="32"/>
    </location>
</feature>
<keyword evidence="3" id="KW-1185">Reference proteome</keyword>
<comment type="caution">
    <text evidence="2">The sequence shown here is derived from an EMBL/GenBank/DDBJ whole genome shotgun (WGS) entry which is preliminary data.</text>
</comment>
<evidence type="ECO:0000313" key="2">
    <source>
        <dbReference type="EMBL" id="MBA0792456.1"/>
    </source>
</evidence>
<dbReference type="EMBL" id="JABFAD010000002">
    <property type="protein sequence ID" value="MBA0792456.1"/>
    <property type="molecule type" value="Genomic_DNA"/>
</dbReference>
<accession>A0A7J9G4E3</accession>
<reference evidence="2 3" key="1">
    <citation type="journal article" date="2019" name="Genome Biol. Evol.">
        <title>Insights into the evolution of the New World diploid cottons (Gossypium, subgenus Houzingenia) based on genome sequencing.</title>
        <authorList>
            <person name="Grover C.E."/>
            <person name="Arick M.A. 2nd"/>
            <person name="Thrash A."/>
            <person name="Conover J.L."/>
            <person name="Sanders W.S."/>
            <person name="Peterson D.G."/>
            <person name="Frelichowski J.E."/>
            <person name="Scheffler J.A."/>
            <person name="Scheffler B.E."/>
            <person name="Wendel J.F."/>
        </authorList>
    </citation>
    <scope>NUCLEOTIDE SEQUENCE [LARGE SCALE GENOMIC DNA]</scope>
    <source>
        <strain evidence="2">0</strain>
        <tissue evidence="2">Leaf</tissue>
    </source>
</reference>
<proteinExistence type="predicted"/>
<organism evidence="2 3">
    <name type="scientific">Gossypium harknessii</name>
    <dbReference type="NCBI Taxonomy" id="34285"/>
    <lineage>
        <taxon>Eukaryota</taxon>
        <taxon>Viridiplantae</taxon>
        <taxon>Streptophyta</taxon>
        <taxon>Embryophyta</taxon>
        <taxon>Tracheophyta</taxon>
        <taxon>Spermatophyta</taxon>
        <taxon>Magnoliopsida</taxon>
        <taxon>eudicotyledons</taxon>
        <taxon>Gunneridae</taxon>
        <taxon>Pentapetalae</taxon>
        <taxon>rosids</taxon>
        <taxon>malvids</taxon>
        <taxon>Malvales</taxon>
        <taxon>Malvaceae</taxon>
        <taxon>Malvoideae</taxon>
        <taxon>Gossypium</taxon>
    </lineage>
</organism>
<evidence type="ECO:0000313" key="3">
    <source>
        <dbReference type="Proteomes" id="UP000593560"/>
    </source>
</evidence>
<sequence>MGPMKPRTSPSTNPLHHPVIETLISPANLISS</sequence>
<dbReference type="Proteomes" id="UP000593560">
    <property type="component" value="Unassembled WGS sequence"/>
</dbReference>
<name>A0A7J9G4E3_9ROSI</name>
<evidence type="ECO:0000256" key="1">
    <source>
        <dbReference type="SAM" id="MobiDB-lite"/>
    </source>
</evidence>
<protein>
    <submittedName>
        <fullName evidence="2">Uncharacterized protein</fullName>
    </submittedName>
</protein>